<organism evidence="1 2">
    <name type="scientific">Armatimonas rosea</name>
    <dbReference type="NCBI Taxonomy" id="685828"/>
    <lineage>
        <taxon>Bacteria</taxon>
        <taxon>Bacillati</taxon>
        <taxon>Armatimonadota</taxon>
        <taxon>Armatimonadia</taxon>
        <taxon>Armatimonadales</taxon>
        <taxon>Armatimonadaceae</taxon>
        <taxon>Armatimonas</taxon>
    </lineage>
</organism>
<evidence type="ECO:0000313" key="1">
    <source>
        <dbReference type="EMBL" id="MBB6052145.1"/>
    </source>
</evidence>
<dbReference type="CDD" id="cd00657">
    <property type="entry name" value="Ferritin_like"/>
    <property type="match status" value="1"/>
</dbReference>
<comment type="caution">
    <text evidence="1">The sequence shown here is derived from an EMBL/GenBank/DDBJ whole genome shotgun (WGS) entry which is preliminary data.</text>
</comment>
<dbReference type="InterPro" id="IPR009078">
    <property type="entry name" value="Ferritin-like_SF"/>
</dbReference>
<keyword evidence="1" id="KW-0830">Ubiquinone</keyword>
<evidence type="ECO:0000313" key="2">
    <source>
        <dbReference type="Proteomes" id="UP000520814"/>
    </source>
</evidence>
<dbReference type="RefSeq" id="WP_184200632.1">
    <property type="nucleotide sequence ID" value="NZ_JACHGW010000004.1"/>
</dbReference>
<sequence>MQDWLDYFQARRATRPHFSFTPPALSRMTEQALVHSLRRFELGESGDGNRLKAHAAALGEPAYEQAIALFIQEEQDHARWLGELLATLNVSPLTWHWSDALFVWLRRRMGLKTELCVLLVAEMIAKRYYAALRAGIPDEECQRLFAQICLDEEGHLAFHTAYLTEAFRPWSAPACLMIWLLWWGFYRAACLAVLLDHRAILKATGVSPARFWSDTGRIFAGISGQIFGGEGVAVCTGTPHLPEPQSI</sequence>
<dbReference type="EMBL" id="JACHGW010000004">
    <property type="protein sequence ID" value="MBB6052145.1"/>
    <property type="molecule type" value="Genomic_DNA"/>
</dbReference>
<gene>
    <name evidence="1" type="ORF">HNQ39_003966</name>
</gene>
<protein>
    <submittedName>
        <fullName evidence="1">Demethoxyubiquinone hydroxylase (CLK1/Coq7/Cat5 family)</fullName>
    </submittedName>
</protein>
<keyword evidence="2" id="KW-1185">Reference proteome</keyword>
<proteinExistence type="predicted"/>
<dbReference type="SUPFAM" id="SSF47240">
    <property type="entry name" value="Ferritin-like"/>
    <property type="match status" value="1"/>
</dbReference>
<accession>A0A7W9SSP5</accession>
<dbReference type="Proteomes" id="UP000520814">
    <property type="component" value="Unassembled WGS sequence"/>
</dbReference>
<dbReference type="AlphaFoldDB" id="A0A7W9SSP5"/>
<name>A0A7W9SSP5_ARMRO</name>
<dbReference type="InterPro" id="IPR012347">
    <property type="entry name" value="Ferritin-like"/>
</dbReference>
<dbReference type="Gene3D" id="1.20.1260.10">
    <property type="match status" value="1"/>
</dbReference>
<reference evidence="1 2" key="1">
    <citation type="submission" date="2020-08" db="EMBL/GenBank/DDBJ databases">
        <title>Genomic Encyclopedia of Type Strains, Phase IV (KMG-IV): sequencing the most valuable type-strain genomes for metagenomic binning, comparative biology and taxonomic classification.</title>
        <authorList>
            <person name="Goeker M."/>
        </authorList>
    </citation>
    <scope>NUCLEOTIDE SEQUENCE [LARGE SCALE GENOMIC DNA]</scope>
    <source>
        <strain evidence="1 2">DSM 23562</strain>
    </source>
</reference>